<organism evidence="2">
    <name type="scientific">Tanacetum cinerariifolium</name>
    <name type="common">Dalmatian daisy</name>
    <name type="synonym">Chrysanthemum cinerariifolium</name>
    <dbReference type="NCBI Taxonomy" id="118510"/>
    <lineage>
        <taxon>Eukaryota</taxon>
        <taxon>Viridiplantae</taxon>
        <taxon>Streptophyta</taxon>
        <taxon>Embryophyta</taxon>
        <taxon>Tracheophyta</taxon>
        <taxon>Spermatophyta</taxon>
        <taxon>Magnoliopsida</taxon>
        <taxon>eudicotyledons</taxon>
        <taxon>Gunneridae</taxon>
        <taxon>Pentapetalae</taxon>
        <taxon>asterids</taxon>
        <taxon>campanulids</taxon>
        <taxon>Asterales</taxon>
        <taxon>Asteraceae</taxon>
        <taxon>Asteroideae</taxon>
        <taxon>Anthemideae</taxon>
        <taxon>Anthemidinae</taxon>
        <taxon>Tanacetum</taxon>
    </lineage>
</organism>
<dbReference type="InterPro" id="IPR001584">
    <property type="entry name" value="Integrase_cat-core"/>
</dbReference>
<proteinExistence type="predicted"/>
<dbReference type="PANTHER" id="PTHR42648">
    <property type="entry name" value="TRANSPOSASE, PUTATIVE-RELATED"/>
    <property type="match status" value="1"/>
</dbReference>
<name>A0A6L2NXI9_TANCI</name>
<dbReference type="InterPro" id="IPR012337">
    <property type="entry name" value="RNaseH-like_sf"/>
</dbReference>
<dbReference type="PANTHER" id="PTHR42648:SF32">
    <property type="entry name" value="RIBONUCLEASE H-LIKE DOMAIN, GAG-PRE-INTEGRASE DOMAIN PROTEIN-RELATED"/>
    <property type="match status" value="1"/>
</dbReference>
<comment type="caution">
    <text evidence="2">The sequence shown here is derived from an EMBL/GenBank/DDBJ whole genome shotgun (WGS) entry which is preliminary data.</text>
</comment>
<dbReference type="SUPFAM" id="SSF53098">
    <property type="entry name" value="Ribonuclease H-like"/>
    <property type="match status" value="1"/>
</dbReference>
<dbReference type="InterPro" id="IPR039537">
    <property type="entry name" value="Retrotran_Ty1/copia-like"/>
</dbReference>
<sequence length="574" mass="66342">MCDKKNNVLFTDTECIILSSDFKVPDDNHVLLRVPRENNMYNVDLKNIIPLRDLTCLVACKKGKQHRASCKSKHVSSVSQPLQMLHMDLFGPTFVKSLNKKSYCLVVTDDYSRFSWVFFLATKDETSIILKPFITGIENQINLKVKIIRSEDGTEFKNQDLNQLCGMKRIKREFSIARTPQQNGIAEKRTRPIEAARTMLADSLLPIPFWGSRPTWLFDIDTITQSMNYQPGVTGNQPTFSVGIQEHLDTGKAEEVNVQQYMIFALWFTGFKDPQNTDADTTFEVKEPESKVHVSPSTLKFPVVDYQIHTDHNKPYYKIIRVDGTHQLFLSFISLLRNFDREDLEMLWKIVQERFAYSKPNNFLDDFLLNTLKTMFEKPNVEAHIWKNQRGSYGLAKVKSWKLLESCGVHIITFITTQMILLVERIYPLIRFTLEQMLNNVRLEVEEESEVSLELLRFVRRQQQEGYKPDFGVDVVEDFKEYMLRDYYYWLKTYCCCECRYMGATKCCTLVCAGHLADQGAVTLADQDTVTSTDQGAVTLAYQGTCERNGFDLSYDLNIQFPGVHEAIVLDDKL</sequence>
<dbReference type="GO" id="GO:0015074">
    <property type="term" value="P:DNA integration"/>
    <property type="evidence" value="ECO:0007669"/>
    <property type="project" value="InterPro"/>
</dbReference>
<gene>
    <name evidence="2" type="ORF">Tci_061720</name>
</gene>
<evidence type="ECO:0000259" key="1">
    <source>
        <dbReference type="PROSITE" id="PS50994"/>
    </source>
</evidence>
<dbReference type="AlphaFoldDB" id="A0A6L2NXI9"/>
<dbReference type="Gene3D" id="3.30.420.10">
    <property type="entry name" value="Ribonuclease H-like superfamily/Ribonuclease H"/>
    <property type="match status" value="1"/>
</dbReference>
<dbReference type="Pfam" id="PF00665">
    <property type="entry name" value="rve"/>
    <property type="match status" value="1"/>
</dbReference>
<dbReference type="GO" id="GO:0003676">
    <property type="term" value="F:nucleic acid binding"/>
    <property type="evidence" value="ECO:0007669"/>
    <property type="project" value="InterPro"/>
</dbReference>
<feature type="domain" description="Integrase catalytic" evidence="1">
    <location>
        <begin position="77"/>
        <end position="246"/>
    </location>
</feature>
<accession>A0A6L2NXI9</accession>
<evidence type="ECO:0000313" key="2">
    <source>
        <dbReference type="EMBL" id="GEU89742.1"/>
    </source>
</evidence>
<dbReference type="PROSITE" id="PS50994">
    <property type="entry name" value="INTEGRASE"/>
    <property type="match status" value="1"/>
</dbReference>
<protein>
    <recommendedName>
        <fullName evidence="1">Integrase catalytic domain-containing protein</fullName>
    </recommendedName>
</protein>
<reference evidence="2" key="1">
    <citation type="journal article" date="2019" name="Sci. Rep.">
        <title>Draft genome of Tanacetum cinerariifolium, the natural source of mosquito coil.</title>
        <authorList>
            <person name="Yamashiro T."/>
            <person name="Shiraishi A."/>
            <person name="Satake H."/>
            <person name="Nakayama K."/>
        </authorList>
    </citation>
    <scope>NUCLEOTIDE SEQUENCE</scope>
</reference>
<dbReference type="InterPro" id="IPR036397">
    <property type="entry name" value="RNaseH_sf"/>
</dbReference>
<dbReference type="EMBL" id="BKCJ010010027">
    <property type="protein sequence ID" value="GEU89742.1"/>
    <property type="molecule type" value="Genomic_DNA"/>
</dbReference>